<protein>
    <submittedName>
        <fullName evidence="2">Uncharacterized protein</fullName>
    </submittedName>
</protein>
<comment type="caution">
    <text evidence="2">The sequence shown here is derived from an EMBL/GenBank/DDBJ whole genome shotgun (WGS) entry which is preliminary data.</text>
</comment>
<evidence type="ECO:0000256" key="1">
    <source>
        <dbReference type="SAM" id="MobiDB-lite"/>
    </source>
</evidence>
<reference evidence="2 3" key="1">
    <citation type="submission" date="2018-09" db="EMBL/GenBank/DDBJ databases">
        <title>Characterization of the phylogenetic diversity of five novel species belonging to the genus Bifidobacterium.</title>
        <authorList>
            <person name="Lugli G.A."/>
            <person name="Duranti S."/>
            <person name="Milani C."/>
        </authorList>
    </citation>
    <scope>NUCLEOTIDE SEQUENCE [LARGE SCALE GENOMIC DNA]</scope>
    <source>
        <strain evidence="2 3">2028B</strain>
    </source>
</reference>
<dbReference type="Proteomes" id="UP000288607">
    <property type="component" value="Unassembled WGS sequence"/>
</dbReference>
<accession>A0A430FI12</accession>
<keyword evidence="3" id="KW-1185">Reference proteome</keyword>
<dbReference type="AlphaFoldDB" id="A0A430FI12"/>
<name>A0A430FI12_9BIFI</name>
<proteinExistence type="predicted"/>
<gene>
    <name evidence="2" type="ORF">D2E23_0149</name>
</gene>
<organism evidence="2 3">
    <name type="scientific">Bifidobacterium callimiconis</name>
    <dbReference type="NCBI Taxonomy" id="2306973"/>
    <lineage>
        <taxon>Bacteria</taxon>
        <taxon>Bacillati</taxon>
        <taxon>Actinomycetota</taxon>
        <taxon>Actinomycetes</taxon>
        <taxon>Bifidobacteriales</taxon>
        <taxon>Bifidobacteriaceae</taxon>
        <taxon>Bifidobacterium</taxon>
    </lineage>
</organism>
<evidence type="ECO:0000313" key="2">
    <source>
        <dbReference type="EMBL" id="RSX52421.1"/>
    </source>
</evidence>
<sequence>MVQGTHGHATYQPDDKAIRDYAKLPKTGIPASTNDTVLPETLRSPKHLRRR</sequence>
<evidence type="ECO:0000313" key="3">
    <source>
        <dbReference type="Proteomes" id="UP000288607"/>
    </source>
</evidence>
<feature type="region of interest" description="Disordered" evidence="1">
    <location>
        <begin position="25"/>
        <end position="51"/>
    </location>
</feature>
<dbReference type="RefSeq" id="WP_164520606.1">
    <property type="nucleotide sequence ID" value="NZ_QXGJ01000001.1"/>
</dbReference>
<dbReference type="EMBL" id="QXGJ01000001">
    <property type="protein sequence ID" value="RSX52421.1"/>
    <property type="molecule type" value="Genomic_DNA"/>
</dbReference>